<feature type="transmembrane region" description="Helical" evidence="7">
    <location>
        <begin position="132"/>
        <end position="151"/>
    </location>
</feature>
<feature type="domain" description="J" evidence="9">
    <location>
        <begin position="42"/>
        <end position="112"/>
    </location>
</feature>
<evidence type="ECO:0000259" key="9">
    <source>
        <dbReference type="PROSITE" id="PS50076"/>
    </source>
</evidence>
<evidence type="ECO:0000256" key="2">
    <source>
        <dbReference type="ARBA" id="ARBA00022729"/>
    </source>
</evidence>
<feature type="region of interest" description="Disordered" evidence="6">
    <location>
        <begin position="174"/>
        <end position="217"/>
    </location>
</feature>
<feature type="region of interest" description="Disordered" evidence="6">
    <location>
        <begin position="301"/>
        <end position="331"/>
    </location>
</feature>
<dbReference type="Proteomes" id="UP001139887">
    <property type="component" value="Unassembled WGS sequence"/>
</dbReference>
<dbReference type="SUPFAM" id="SSF46565">
    <property type="entry name" value="Chaperone J-domain"/>
    <property type="match status" value="1"/>
</dbReference>
<evidence type="ECO:0000256" key="6">
    <source>
        <dbReference type="SAM" id="MobiDB-lite"/>
    </source>
</evidence>
<proteinExistence type="predicted"/>
<reference evidence="10" key="1">
    <citation type="submission" date="2022-07" db="EMBL/GenBank/DDBJ databases">
        <title>Phylogenomic reconstructions and comparative analyses of Kickxellomycotina fungi.</title>
        <authorList>
            <person name="Reynolds N.K."/>
            <person name="Stajich J.E."/>
            <person name="Barry K."/>
            <person name="Grigoriev I.V."/>
            <person name="Crous P."/>
            <person name="Smith M.E."/>
        </authorList>
    </citation>
    <scope>NUCLEOTIDE SEQUENCE</scope>
    <source>
        <strain evidence="10">NRRL 1566</strain>
    </source>
</reference>
<evidence type="ECO:0000313" key="10">
    <source>
        <dbReference type="EMBL" id="KAJ2851799.1"/>
    </source>
</evidence>
<dbReference type="SMART" id="SM00271">
    <property type="entry name" value="DnaJ"/>
    <property type="match status" value="1"/>
</dbReference>
<evidence type="ECO:0000256" key="4">
    <source>
        <dbReference type="ARBA" id="ARBA00023136"/>
    </source>
</evidence>
<dbReference type="CDD" id="cd06257">
    <property type="entry name" value="DnaJ"/>
    <property type="match status" value="1"/>
</dbReference>
<comment type="subcellular location">
    <subcellularLocation>
        <location evidence="5">Endomembrane system</location>
        <topology evidence="5">Single-pass membrane protein</topology>
    </subcellularLocation>
</comment>
<dbReference type="PANTHER" id="PTHR44653:SF2">
    <property type="entry name" value="DNAJ HOMOLOG SUBFAMILY C MEMBER 1"/>
    <property type="match status" value="1"/>
</dbReference>
<gene>
    <name evidence="10" type="ORF">IWW36_000760</name>
</gene>
<protein>
    <recommendedName>
        <fullName evidence="9">J domain-containing protein</fullName>
    </recommendedName>
</protein>
<dbReference type="EMBL" id="JANBUW010000008">
    <property type="protein sequence ID" value="KAJ2851799.1"/>
    <property type="molecule type" value="Genomic_DNA"/>
</dbReference>
<dbReference type="PANTHER" id="PTHR44653">
    <property type="entry name" value="DNAJ HOMOLOG SUBFAMILY C MEMBER 1"/>
    <property type="match status" value="1"/>
</dbReference>
<keyword evidence="2 8" id="KW-0732">Signal</keyword>
<keyword evidence="4 7" id="KW-0472">Membrane</keyword>
<evidence type="ECO:0000256" key="3">
    <source>
        <dbReference type="ARBA" id="ARBA00022989"/>
    </source>
</evidence>
<evidence type="ECO:0000256" key="8">
    <source>
        <dbReference type="SAM" id="SignalP"/>
    </source>
</evidence>
<name>A0A9W8IGN3_9FUNG</name>
<comment type="caution">
    <text evidence="10">The sequence shown here is derived from an EMBL/GenBank/DDBJ whole genome shotgun (WGS) entry which is preliminary data.</text>
</comment>
<dbReference type="InterPro" id="IPR001623">
    <property type="entry name" value="DnaJ_domain"/>
</dbReference>
<evidence type="ECO:0000256" key="5">
    <source>
        <dbReference type="ARBA" id="ARBA00037847"/>
    </source>
</evidence>
<keyword evidence="3 7" id="KW-1133">Transmembrane helix</keyword>
<dbReference type="PROSITE" id="PS50076">
    <property type="entry name" value="DNAJ_2"/>
    <property type="match status" value="1"/>
</dbReference>
<dbReference type="OrthoDB" id="413400at2759"/>
<accession>A0A9W8IGN3</accession>
<dbReference type="PRINTS" id="PR00625">
    <property type="entry name" value="JDOMAIN"/>
</dbReference>
<feature type="compositionally biased region" description="Basic residues" evidence="6">
    <location>
        <begin position="312"/>
        <end position="331"/>
    </location>
</feature>
<keyword evidence="1 7" id="KW-0812">Transmembrane</keyword>
<sequence length="331" mass="38111">MRPAFLLFVLSLLITVAKAWEKLDHEIFELYDDIKRNELTSDWYELLGISPKSTLEEINRSYRQLSKKYHPDKLQRLSKAESAQETKRFQRYSLVVNILRDKESRKRYNFFRKNGVPVWRGTGYLYRRWRPGFVSVLVGLLLFVSFMQYLFHSLSYWRAQQRIRDLEMHEKSLGGRVKVKREQPGQRQMNRQMRRKQKSNGGQPPSPGSTDFEDSGVEGDDLDRFHINTVGVINPYAVQPASIRRIAIVSFPLYIVSSILGRLGLGAKDTKLSAESEGGSDEMVETHSEQVAQALNNLNADEGFGDTEAKSKKANKKAAKAQARRRRVPVV</sequence>
<dbReference type="GO" id="GO:0012505">
    <property type="term" value="C:endomembrane system"/>
    <property type="evidence" value="ECO:0007669"/>
    <property type="project" value="UniProtKB-SubCell"/>
</dbReference>
<evidence type="ECO:0000256" key="7">
    <source>
        <dbReference type="SAM" id="Phobius"/>
    </source>
</evidence>
<evidence type="ECO:0000313" key="11">
    <source>
        <dbReference type="Proteomes" id="UP001139887"/>
    </source>
</evidence>
<dbReference type="Gene3D" id="1.10.287.110">
    <property type="entry name" value="DnaJ domain"/>
    <property type="match status" value="1"/>
</dbReference>
<dbReference type="Pfam" id="PF00226">
    <property type="entry name" value="DnaJ"/>
    <property type="match status" value="1"/>
</dbReference>
<dbReference type="InterPro" id="IPR052606">
    <property type="entry name" value="DnaJ_domain_protein"/>
</dbReference>
<dbReference type="InterPro" id="IPR036869">
    <property type="entry name" value="J_dom_sf"/>
</dbReference>
<dbReference type="AlphaFoldDB" id="A0A9W8IGN3"/>
<feature type="signal peptide" evidence="8">
    <location>
        <begin position="1"/>
        <end position="19"/>
    </location>
</feature>
<keyword evidence="11" id="KW-1185">Reference proteome</keyword>
<feature type="chain" id="PRO_5040818648" description="J domain-containing protein" evidence="8">
    <location>
        <begin position="20"/>
        <end position="331"/>
    </location>
</feature>
<evidence type="ECO:0000256" key="1">
    <source>
        <dbReference type="ARBA" id="ARBA00022692"/>
    </source>
</evidence>
<organism evidence="10 11">
    <name type="scientific">Coemansia brasiliensis</name>
    <dbReference type="NCBI Taxonomy" id="2650707"/>
    <lineage>
        <taxon>Eukaryota</taxon>
        <taxon>Fungi</taxon>
        <taxon>Fungi incertae sedis</taxon>
        <taxon>Zoopagomycota</taxon>
        <taxon>Kickxellomycotina</taxon>
        <taxon>Kickxellomycetes</taxon>
        <taxon>Kickxellales</taxon>
        <taxon>Kickxellaceae</taxon>
        <taxon>Coemansia</taxon>
    </lineage>
</organism>